<dbReference type="SUPFAM" id="SSF49464">
    <property type="entry name" value="Carboxypeptidase regulatory domain-like"/>
    <property type="match status" value="1"/>
</dbReference>
<keyword evidence="1" id="KW-0121">Carboxypeptidase</keyword>
<gene>
    <name evidence="1" type="ORF">F0P94_12865</name>
</gene>
<evidence type="ECO:0000313" key="1">
    <source>
        <dbReference type="EMBL" id="KAA9332903.1"/>
    </source>
</evidence>
<evidence type="ECO:0000313" key="2">
    <source>
        <dbReference type="Proteomes" id="UP000326570"/>
    </source>
</evidence>
<organism evidence="1 2">
    <name type="scientific">Adhaeribacter soli</name>
    <dbReference type="NCBI Taxonomy" id="2607655"/>
    <lineage>
        <taxon>Bacteria</taxon>
        <taxon>Pseudomonadati</taxon>
        <taxon>Bacteroidota</taxon>
        <taxon>Cytophagia</taxon>
        <taxon>Cytophagales</taxon>
        <taxon>Hymenobacteraceae</taxon>
        <taxon>Adhaeribacter</taxon>
    </lineage>
</organism>
<dbReference type="AlphaFoldDB" id="A0A5N1IXX5"/>
<dbReference type="InterPro" id="IPR043741">
    <property type="entry name" value="DUF5686"/>
</dbReference>
<proteinExistence type="predicted"/>
<name>A0A5N1IXX5_9BACT</name>
<accession>A0A5N1IXX5</accession>
<keyword evidence="1" id="KW-0378">Hydrolase</keyword>
<dbReference type="GO" id="GO:0004180">
    <property type="term" value="F:carboxypeptidase activity"/>
    <property type="evidence" value="ECO:0007669"/>
    <property type="project" value="UniProtKB-KW"/>
</dbReference>
<comment type="caution">
    <text evidence="1">The sequence shown here is derived from an EMBL/GenBank/DDBJ whole genome shotgun (WGS) entry which is preliminary data.</text>
</comment>
<reference evidence="1 2" key="1">
    <citation type="submission" date="2019-09" db="EMBL/GenBank/DDBJ databases">
        <title>Genome sequence of Adhaeribacter sp. M2.</title>
        <authorList>
            <person name="Srinivasan S."/>
        </authorList>
    </citation>
    <scope>NUCLEOTIDE SEQUENCE [LARGE SCALE GENOMIC DNA]</scope>
    <source>
        <strain evidence="1 2">M2</strain>
    </source>
</reference>
<keyword evidence="2" id="KW-1185">Reference proteome</keyword>
<dbReference type="Proteomes" id="UP000326570">
    <property type="component" value="Unassembled WGS sequence"/>
</dbReference>
<sequence>MISGKVIDAQTGEGIPFASVYFKNSRIATTTNFDGNYTLKVIPPSDSLTVSYIGYFTRSKFVSKASVQTINFQLQSSTQELAEVVVLAGENPAFAVMRKVVDRKEANNKEKLSSYNYETYNKIELDVDNITDAFKKKSLIKPITSILDSIKLIAGEEGQPVLPVFISESLSDFYYLKNPKKTKENIKASKVTGIGLEDGSLVTQLIGSTFQEYNFYDNWMRLLGKEFISPIADGWKLYYDYDLEDSLHIGGTYCYKLKVIPRRPQDLAFNGYIWIDKSSYALKQVDLNISKSANLNYIEKVKIQQELQPTEAGPWIPVKTRLLVKIMSVGKHRPGMLAKIYTSNKDVKVNLPLTPEFFTERVEVAEKALKHNEEFWNKSRHDSLSATEQHVIAMIDSVKEIPSVKTYVEIANIIINGYKNVGKINLGPYPYLWAFNNIEGHRFQLGFKTNSDFSRRVLLGGYGAYGTRDGRFKYKISGRFILSRKRWSEIGISDKFDLGQVGINTDNVTNNTLFLASSRFGKLKRPYHQHESALWVQRELFKGFTEKVTFRQRSFDPLFPFFYIAETNENGAVLKDRFSTSELIFETRYANNEIFLQTDNDRVSLGNKGWPVFKIRYVLGLKNTLGSDLSYQRLDGSVKQKIPLGIFGSGTYELEVGKIFSQVPYPLLEVHLGNETPFYNKSAFTLMNYFEFASDTYANLQYDQHFEGFGLNSIPLIRKLKWRLVATGNLLYGHISNENLALLPETGPAGQELGGFNQFVKGTPYAEVGYGFENIFRFIRLQAFHRLTYRNNPDANNFGVKLSAQFRL</sequence>
<dbReference type="InterPro" id="IPR008969">
    <property type="entry name" value="CarboxyPept-like_regulatory"/>
</dbReference>
<keyword evidence="1" id="KW-0645">Protease</keyword>
<protein>
    <submittedName>
        <fullName evidence="1">Carboxypeptidase-like regulatory domain-containing protein</fullName>
    </submittedName>
</protein>
<dbReference type="Gene3D" id="2.60.40.1120">
    <property type="entry name" value="Carboxypeptidase-like, regulatory domain"/>
    <property type="match status" value="1"/>
</dbReference>
<dbReference type="Pfam" id="PF18939">
    <property type="entry name" value="DUF5686"/>
    <property type="match status" value="1"/>
</dbReference>
<dbReference type="Pfam" id="PF13715">
    <property type="entry name" value="CarbopepD_reg_2"/>
    <property type="match status" value="1"/>
</dbReference>
<dbReference type="EMBL" id="VTWT01000006">
    <property type="protein sequence ID" value="KAA9332903.1"/>
    <property type="molecule type" value="Genomic_DNA"/>
</dbReference>